<evidence type="ECO:0000313" key="2">
    <source>
        <dbReference type="Proteomes" id="UP000575083"/>
    </source>
</evidence>
<comment type="caution">
    <text evidence="1">The sequence shown here is derived from an EMBL/GenBank/DDBJ whole genome shotgun (WGS) entry which is preliminary data.</text>
</comment>
<reference evidence="1 2" key="1">
    <citation type="submission" date="2020-08" db="EMBL/GenBank/DDBJ databases">
        <title>Functional genomics of gut bacteria from endangered species of beetles.</title>
        <authorList>
            <person name="Carlos-Shanley C."/>
        </authorList>
    </citation>
    <scope>NUCLEOTIDE SEQUENCE [LARGE SCALE GENOMIC DNA]</scope>
    <source>
        <strain evidence="1 2">S00198</strain>
    </source>
</reference>
<gene>
    <name evidence="1" type="ORF">HNP48_002086</name>
</gene>
<keyword evidence="2" id="KW-1185">Reference proteome</keyword>
<proteinExistence type="predicted"/>
<name>A0A7X0PCS0_9BURK</name>
<dbReference type="EMBL" id="JACHLK010000003">
    <property type="protein sequence ID" value="MBB6559419.1"/>
    <property type="molecule type" value="Genomic_DNA"/>
</dbReference>
<sequence length="111" mass="11859">MVPVVEPSAPRATAGADLSPVADAHAGEAEIHYWPCEVLDAFILHMAKRGHCVNTAMMLGDPAYAREQLAVARRHQDSELAGLADRLGDYFSAGPVSGSTHTLLRPWPLAS</sequence>
<organism evidence="1 2">
    <name type="scientific">Acidovorax soli</name>
    <dbReference type="NCBI Taxonomy" id="592050"/>
    <lineage>
        <taxon>Bacteria</taxon>
        <taxon>Pseudomonadati</taxon>
        <taxon>Pseudomonadota</taxon>
        <taxon>Betaproteobacteria</taxon>
        <taxon>Burkholderiales</taxon>
        <taxon>Comamonadaceae</taxon>
        <taxon>Acidovorax</taxon>
    </lineage>
</organism>
<evidence type="ECO:0000313" key="1">
    <source>
        <dbReference type="EMBL" id="MBB6559419.1"/>
    </source>
</evidence>
<accession>A0A7X0PCS0</accession>
<dbReference type="RefSeq" id="WP_184856829.1">
    <property type="nucleotide sequence ID" value="NZ_JACHLK010000003.1"/>
</dbReference>
<protein>
    <submittedName>
        <fullName evidence="1">Uncharacterized protein</fullName>
    </submittedName>
</protein>
<dbReference type="Proteomes" id="UP000575083">
    <property type="component" value="Unassembled WGS sequence"/>
</dbReference>
<dbReference type="AlphaFoldDB" id="A0A7X0PCS0"/>